<dbReference type="Proteomes" id="UP000228934">
    <property type="component" value="Unassembled WGS sequence"/>
</dbReference>
<dbReference type="InterPro" id="IPR015422">
    <property type="entry name" value="PyrdxlP-dep_Trfase_small"/>
</dbReference>
<dbReference type="PANTHER" id="PTHR43807">
    <property type="entry name" value="FI04487P"/>
    <property type="match status" value="1"/>
</dbReference>
<comment type="catalytic activity">
    <reaction evidence="9">
        <text>L-kynurenine + 2-oxoglutarate = kynurenate + L-glutamate + H2O</text>
        <dbReference type="Rhea" id="RHEA:65560"/>
        <dbReference type="ChEBI" id="CHEBI:15377"/>
        <dbReference type="ChEBI" id="CHEBI:16810"/>
        <dbReference type="ChEBI" id="CHEBI:29985"/>
        <dbReference type="ChEBI" id="CHEBI:57959"/>
        <dbReference type="ChEBI" id="CHEBI:58454"/>
        <dbReference type="EC" id="2.6.1.7"/>
    </reaction>
    <physiologicalReaction direction="left-to-right" evidence="9">
        <dbReference type="Rhea" id="RHEA:65561"/>
    </physiologicalReaction>
</comment>
<keyword evidence="7" id="KW-0456">Lyase</keyword>
<comment type="pathway">
    <text evidence="8">Amino-acid degradation; L-kynurenine degradation; kynurenate from L-kynurenine: step 1/2.</text>
</comment>
<comment type="subunit">
    <text evidence="3">Homodimer.</text>
</comment>
<dbReference type="AlphaFoldDB" id="A0A2G9SJV2"/>
<dbReference type="EMBL" id="KV924148">
    <property type="protein sequence ID" value="PIO39661.1"/>
    <property type="molecule type" value="Genomic_DNA"/>
</dbReference>
<evidence type="ECO:0000259" key="11">
    <source>
        <dbReference type="Pfam" id="PF00155"/>
    </source>
</evidence>
<comment type="cofactor">
    <cofactor evidence="1">
        <name>pyridoxal 5'-phosphate</name>
        <dbReference type="ChEBI" id="CHEBI:597326"/>
    </cofactor>
</comment>
<evidence type="ECO:0000313" key="12">
    <source>
        <dbReference type="EMBL" id="PIO39661.1"/>
    </source>
</evidence>
<keyword evidence="4" id="KW-0032">Aminotransferase</keyword>
<dbReference type="SUPFAM" id="SSF53383">
    <property type="entry name" value="PLP-dependent transferases"/>
    <property type="match status" value="1"/>
</dbReference>
<reference evidence="13" key="1">
    <citation type="journal article" date="2017" name="Nat. Commun.">
        <title>The North American bullfrog draft genome provides insight into hormonal regulation of long noncoding RNA.</title>
        <authorList>
            <person name="Hammond S.A."/>
            <person name="Warren R.L."/>
            <person name="Vandervalk B.P."/>
            <person name="Kucuk E."/>
            <person name="Khan H."/>
            <person name="Gibb E.A."/>
            <person name="Pandoh P."/>
            <person name="Kirk H."/>
            <person name="Zhao Y."/>
            <person name="Jones M."/>
            <person name="Mungall A.J."/>
            <person name="Coope R."/>
            <person name="Pleasance S."/>
            <person name="Moore R.A."/>
            <person name="Holt R.A."/>
            <person name="Round J.M."/>
            <person name="Ohora S."/>
            <person name="Walle B.V."/>
            <person name="Veldhoen N."/>
            <person name="Helbing C.C."/>
            <person name="Birol I."/>
        </authorList>
    </citation>
    <scope>NUCLEOTIDE SEQUENCE [LARGE SCALE GENOMIC DNA]</scope>
</reference>
<evidence type="ECO:0000256" key="3">
    <source>
        <dbReference type="ARBA" id="ARBA00011738"/>
    </source>
</evidence>
<evidence type="ECO:0000256" key="6">
    <source>
        <dbReference type="ARBA" id="ARBA00022898"/>
    </source>
</evidence>
<dbReference type="InterPro" id="IPR051326">
    <property type="entry name" value="Kynurenine-oxoglutarate_AT"/>
</dbReference>
<evidence type="ECO:0000256" key="1">
    <source>
        <dbReference type="ARBA" id="ARBA00001933"/>
    </source>
</evidence>
<evidence type="ECO:0000313" key="13">
    <source>
        <dbReference type="Proteomes" id="UP000228934"/>
    </source>
</evidence>
<evidence type="ECO:0000256" key="5">
    <source>
        <dbReference type="ARBA" id="ARBA00022679"/>
    </source>
</evidence>
<keyword evidence="6" id="KW-0663">Pyridoxal phosphate</keyword>
<protein>
    <recommendedName>
        <fullName evidence="11">Aminotransferase class I/classII large domain-containing protein</fullName>
    </recommendedName>
</protein>
<keyword evidence="5" id="KW-0808">Transferase</keyword>
<accession>A0A2G9SJV2</accession>
<feature type="domain" description="Aminotransferase class I/classII large" evidence="11">
    <location>
        <begin position="105"/>
        <end position="194"/>
    </location>
</feature>
<dbReference type="GO" id="GO:0030170">
    <property type="term" value="F:pyridoxal phosphate binding"/>
    <property type="evidence" value="ECO:0007669"/>
    <property type="project" value="InterPro"/>
</dbReference>
<evidence type="ECO:0000256" key="7">
    <source>
        <dbReference type="ARBA" id="ARBA00023239"/>
    </source>
</evidence>
<proteinExistence type="inferred from homology"/>
<dbReference type="GO" id="GO:0016212">
    <property type="term" value="F:kynurenine-oxoglutarate transaminase activity"/>
    <property type="evidence" value="ECO:0007669"/>
    <property type="project" value="UniProtKB-EC"/>
</dbReference>
<evidence type="ECO:0000256" key="4">
    <source>
        <dbReference type="ARBA" id="ARBA00022576"/>
    </source>
</evidence>
<gene>
    <name evidence="12" type="ORF">AB205_0080470</name>
</gene>
<dbReference type="OrthoDB" id="2414662at2759"/>
<evidence type="ECO:0000256" key="8">
    <source>
        <dbReference type="ARBA" id="ARBA00024016"/>
    </source>
</evidence>
<comment type="catalytic activity">
    <reaction evidence="10">
        <text>an S-substituted L-cysteine + H2O = a thiol + pyruvate + NH4(+)</text>
        <dbReference type="Rhea" id="RHEA:18121"/>
        <dbReference type="ChEBI" id="CHEBI:15361"/>
        <dbReference type="ChEBI" id="CHEBI:15377"/>
        <dbReference type="ChEBI" id="CHEBI:28938"/>
        <dbReference type="ChEBI" id="CHEBI:29256"/>
        <dbReference type="ChEBI" id="CHEBI:58717"/>
        <dbReference type="EC" id="4.4.1.13"/>
    </reaction>
    <physiologicalReaction direction="left-to-right" evidence="10">
        <dbReference type="Rhea" id="RHEA:18122"/>
    </physiologicalReaction>
</comment>
<dbReference type="PANTHER" id="PTHR43807:SF14">
    <property type="entry name" value="KYNURENINE--OXOGLUTARATE TRANSAMINASE 1"/>
    <property type="match status" value="1"/>
</dbReference>
<organism evidence="12 13">
    <name type="scientific">Aquarana catesbeiana</name>
    <name type="common">American bullfrog</name>
    <name type="synonym">Rana catesbeiana</name>
    <dbReference type="NCBI Taxonomy" id="8400"/>
    <lineage>
        <taxon>Eukaryota</taxon>
        <taxon>Metazoa</taxon>
        <taxon>Chordata</taxon>
        <taxon>Craniata</taxon>
        <taxon>Vertebrata</taxon>
        <taxon>Euteleostomi</taxon>
        <taxon>Amphibia</taxon>
        <taxon>Batrachia</taxon>
        <taxon>Anura</taxon>
        <taxon>Neobatrachia</taxon>
        <taxon>Ranoidea</taxon>
        <taxon>Ranidae</taxon>
        <taxon>Aquarana</taxon>
    </lineage>
</organism>
<evidence type="ECO:0000256" key="10">
    <source>
        <dbReference type="ARBA" id="ARBA00049325"/>
    </source>
</evidence>
<dbReference type="GO" id="GO:0005739">
    <property type="term" value="C:mitochondrion"/>
    <property type="evidence" value="ECO:0007669"/>
    <property type="project" value="TreeGrafter"/>
</dbReference>
<keyword evidence="13" id="KW-1185">Reference proteome</keyword>
<dbReference type="Pfam" id="PF00155">
    <property type="entry name" value="Aminotran_1_2"/>
    <property type="match status" value="1"/>
</dbReference>
<name>A0A2G9SJV2_AQUCT</name>
<dbReference type="GO" id="GO:0070189">
    <property type="term" value="P:kynurenine metabolic process"/>
    <property type="evidence" value="ECO:0007669"/>
    <property type="project" value="UniProtKB-ARBA"/>
</dbReference>
<dbReference type="FunFam" id="3.90.1150.10:FF:000275">
    <property type="entry name" value="kynurenine--oxoglutarate transaminase 1"/>
    <property type="match status" value="1"/>
</dbReference>
<comment type="similarity">
    <text evidence="2">Belongs to the class-I pyridoxal-phosphate-dependent aminotransferase family.</text>
</comment>
<sequence>MTARSTSAIGDLLFAARMHTLNFLTLIRNKVQCVLLLPGSAQRRWGAFLFSSLWVRGIVSSYSPLYAFTAHVQDRMAKQIQARRLEGVDENIWVEFVSLAAQYKTVNLGQGFPDFSPPSFIKEAFAKAITEEHTLLNQYTRVFGHPPLVKVLAKLFGQLLGRELDPLTNVLVTVGAYGALFSAFQALVDEGDEVTT</sequence>
<evidence type="ECO:0000256" key="9">
    <source>
        <dbReference type="ARBA" id="ARBA00047478"/>
    </source>
</evidence>
<evidence type="ECO:0000256" key="2">
    <source>
        <dbReference type="ARBA" id="ARBA00007441"/>
    </source>
</evidence>
<dbReference type="InterPro" id="IPR015424">
    <property type="entry name" value="PyrdxlP-dep_Trfase"/>
</dbReference>
<dbReference type="InterPro" id="IPR004839">
    <property type="entry name" value="Aminotransferase_I/II_large"/>
</dbReference>
<dbReference type="InterPro" id="IPR015421">
    <property type="entry name" value="PyrdxlP-dep_Trfase_major"/>
</dbReference>
<dbReference type="Gene3D" id="3.90.1150.10">
    <property type="entry name" value="Aspartate Aminotransferase, domain 1"/>
    <property type="match status" value="1"/>
</dbReference>
<dbReference type="Gene3D" id="3.40.640.10">
    <property type="entry name" value="Type I PLP-dependent aspartate aminotransferase-like (Major domain)"/>
    <property type="match status" value="1"/>
</dbReference>
<dbReference type="GO" id="GO:0047804">
    <property type="term" value="F:cysteine-S-conjugate beta-lyase activity"/>
    <property type="evidence" value="ECO:0007669"/>
    <property type="project" value="UniProtKB-EC"/>
</dbReference>